<dbReference type="InterPro" id="IPR018389">
    <property type="entry name" value="DctP_fam"/>
</dbReference>
<dbReference type="NCBIfam" id="NF037995">
    <property type="entry name" value="TRAP_S1"/>
    <property type="match status" value="1"/>
</dbReference>
<dbReference type="CDD" id="cd13671">
    <property type="entry name" value="PBP2_TRAP_SBP_like_3"/>
    <property type="match status" value="1"/>
</dbReference>
<dbReference type="PANTHER" id="PTHR33376">
    <property type="match status" value="1"/>
</dbReference>
<keyword evidence="1 2" id="KW-0732">Signal</keyword>
<evidence type="ECO:0000256" key="1">
    <source>
        <dbReference type="ARBA" id="ARBA00022729"/>
    </source>
</evidence>
<dbReference type="Gene3D" id="3.40.190.170">
    <property type="entry name" value="Bacterial extracellular solute-binding protein, family 7"/>
    <property type="match status" value="1"/>
</dbReference>
<feature type="chain" id="PRO_5011475351" evidence="2">
    <location>
        <begin position="32"/>
        <end position="332"/>
    </location>
</feature>
<dbReference type="EMBL" id="FOLY01000006">
    <property type="protein sequence ID" value="SFC79817.1"/>
    <property type="molecule type" value="Genomic_DNA"/>
</dbReference>
<dbReference type="OrthoDB" id="9771186at2"/>
<dbReference type="GO" id="GO:0030288">
    <property type="term" value="C:outer membrane-bounded periplasmic space"/>
    <property type="evidence" value="ECO:0007669"/>
    <property type="project" value="InterPro"/>
</dbReference>
<evidence type="ECO:0000256" key="2">
    <source>
        <dbReference type="SAM" id="SignalP"/>
    </source>
</evidence>
<dbReference type="GO" id="GO:0030246">
    <property type="term" value="F:carbohydrate binding"/>
    <property type="evidence" value="ECO:0007669"/>
    <property type="project" value="TreeGrafter"/>
</dbReference>
<dbReference type="PANTHER" id="PTHR33376:SF2">
    <property type="entry name" value="DICARBOXYLATE-BINDING PERIPLASMIC PROTEIN"/>
    <property type="match status" value="1"/>
</dbReference>
<evidence type="ECO:0000313" key="3">
    <source>
        <dbReference type="EMBL" id="SFC79817.1"/>
    </source>
</evidence>
<keyword evidence="4" id="KW-1185">Reference proteome</keyword>
<dbReference type="InterPro" id="IPR004682">
    <property type="entry name" value="TRAP_DctP"/>
</dbReference>
<dbReference type="STRING" id="402385.SAMN05421848_2765"/>
<evidence type="ECO:0000313" key="4">
    <source>
        <dbReference type="Proteomes" id="UP000199046"/>
    </source>
</evidence>
<name>A0A1I1M2S2_9GAMM</name>
<dbReference type="AlphaFoldDB" id="A0A1I1M2S2"/>
<protein>
    <submittedName>
        <fullName evidence="3">Tripartite ATP-independent transporter solute receptor, DctP family</fullName>
    </submittedName>
</protein>
<gene>
    <name evidence="3" type="ORF">SAMN05421848_2765</name>
</gene>
<proteinExistence type="predicted"/>
<dbReference type="NCBIfam" id="TIGR00787">
    <property type="entry name" value="dctP"/>
    <property type="match status" value="1"/>
</dbReference>
<dbReference type="Pfam" id="PF03480">
    <property type="entry name" value="DctP"/>
    <property type="match status" value="1"/>
</dbReference>
<dbReference type="GO" id="GO:0055085">
    <property type="term" value="P:transmembrane transport"/>
    <property type="evidence" value="ECO:0007669"/>
    <property type="project" value="InterPro"/>
</dbReference>
<accession>A0A1I1M2S2</accession>
<organism evidence="3 4">
    <name type="scientific">Kushneria avicenniae</name>
    <dbReference type="NCBI Taxonomy" id="402385"/>
    <lineage>
        <taxon>Bacteria</taxon>
        <taxon>Pseudomonadati</taxon>
        <taxon>Pseudomonadota</taxon>
        <taxon>Gammaproteobacteria</taxon>
        <taxon>Oceanospirillales</taxon>
        <taxon>Halomonadaceae</taxon>
        <taxon>Kushneria</taxon>
    </lineage>
</organism>
<dbReference type="Proteomes" id="UP000199046">
    <property type="component" value="Unassembled WGS sequence"/>
</dbReference>
<dbReference type="InterPro" id="IPR038404">
    <property type="entry name" value="TRAP_DctP_sf"/>
</dbReference>
<feature type="signal peptide" evidence="2">
    <location>
        <begin position="1"/>
        <end position="31"/>
    </location>
</feature>
<sequence>MSIRSFLKPVFCLQAAAVVGVMAGMTLPAHADNWRGWNVHPPGYPNSEALDSFVKEVTEKTDGRINAKIYHNGVLGDQPDAIEQTRSGALNFANFNMGPMGPIVPETDVLSLPFLFKDVDAMHKVMDGEIGKRFADALEKKNLIALSWFDSGARSVYNTKRPIHEPEDMQGLKVRVMNNELYVDMINALGGNATPMAYGEVYQSLKTGVLDGAENNFPSYESSGHDEIAKYYSETQHLILPECLCIAKRSWDKLSEQDQGIVRQAALDAATLQRKLWAEGSEKSRKDVIAAGAEINEVDKPAFQAKMEPIYAAFIKEHPDLEPLLNDIRNAQ</sequence>
<reference evidence="4" key="1">
    <citation type="submission" date="2016-10" db="EMBL/GenBank/DDBJ databases">
        <authorList>
            <person name="Varghese N."/>
            <person name="Submissions S."/>
        </authorList>
    </citation>
    <scope>NUCLEOTIDE SEQUENCE [LARGE SCALE GENOMIC DNA]</scope>
    <source>
        <strain evidence="4">DSM 23439</strain>
    </source>
</reference>
<keyword evidence="3" id="KW-0675">Receptor</keyword>
<dbReference type="PIRSF" id="PIRSF006470">
    <property type="entry name" value="DctB"/>
    <property type="match status" value="1"/>
</dbReference>
<dbReference type="RefSeq" id="WP_090135139.1">
    <property type="nucleotide sequence ID" value="NZ_FOLY01000006.1"/>
</dbReference>